<dbReference type="InterPro" id="IPR029063">
    <property type="entry name" value="SAM-dependent_MTases_sf"/>
</dbReference>
<dbReference type="EMBL" id="RBIM01000004">
    <property type="protein sequence ID" value="RKQ96515.1"/>
    <property type="molecule type" value="Genomic_DNA"/>
</dbReference>
<feature type="domain" description="RlmL ferredoxin-like" evidence="4">
    <location>
        <begin position="8"/>
        <end position="63"/>
    </location>
</feature>
<dbReference type="InterPro" id="IPR054170">
    <property type="entry name" value="RlmL_1st"/>
</dbReference>
<feature type="domain" description="Ribosomal RNA large subunit methyltransferase K/L-like methyltransferase" evidence="3">
    <location>
        <begin position="161"/>
        <end position="349"/>
    </location>
</feature>
<dbReference type="InterPro" id="IPR053943">
    <property type="entry name" value="RlmKL-like_Mtase_CS"/>
</dbReference>
<dbReference type="Proteomes" id="UP000273675">
    <property type="component" value="Unassembled WGS sequence"/>
</dbReference>
<dbReference type="Gene3D" id="3.30.2130.30">
    <property type="match status" value="1"/>
</dbReference>
<dbReference type="PANTHER" id="PTHR47313">
    <property type="entry name" value="RIBOSOMAL RNA LARGE SUBUNIT METHYLTRANSFERASE K/L"/>
    <property type="match status" value="1"/>
</dbReference>
<accession>A0A495D3M1</accession>
<dbReference type="PANTHER" id="PTHR47313:SF1">
    <property type="entry name" value="RIBOSOMAL RNA LARGE SUBUNIT METHYLTRANSFERASE K_L"/>
    <property type="match status" value="1"/>
</dbReference>
<dbReference type="Gene3D" id="3.40.50.150">
    <property type="entry name" value="Vaccinia Virus protein VP39"/>
    <property type="match status" value="1"/>
</dbReference>
<evidence type="ECO:0000313" key="6">
    <source>
        <dbReference type="Proteomes" id="UP000273675"/>
    </source>
</evidence>
<dbReference type="GO" id="GO:0070043">
    <property type="term" value="F:rRNA (guanine-N7-)-methyltransferase activity"/>
    <property type="evidence" value="ECO:0007669"/>
    <property type="project" value="TreeGrafter"/>
</dbReference>
<dbReference type="PROSITE" id="PS01261">
    <property type="entry name" value="UPF0020"/>
    <property type="match status" value="1"/>
</dbReference>
<keyword evidence="1 5" id="KW-0489">Methyltransferase</keyword>
<dbReference type="InterPro" id="IPR000241">
    <property type="entry name" value="RlmKL-like_Mtase"/>
</dbReference>
<gene>
    <name evidence="5" type="ORF">C7435_1845</name>
</gene>
<evidence type="ECO:0000259" key="3">
    <source>
        <dbReference type="Pfam" id="PF01170"/>
    </source>
</evidence>
<dbReference type="RefSeq" id="WP_121211418.1">
    <property type="nucleotide sequence ID" value="NZ_RBIM01000004.1"/>
</dbReference>
<dbReference type="GO" id="GO:0008990">
    <property type="term" value="F:rRNA (guanine-N2-)-methyltransferase activity"/>
    <property type="evidence" value="ECO:0007669"/>
    <property type="project" value="TreeGrafter"/>
</dbReference>
<evidence type="ECO:0000256" key="1">
    <source>
        <dbReference type="ARBA" id="ARBA00022603"/>
    </source>
</evidence>
<evidence type="ECO:0000313" key="5">
    <source>
        <dbReference type="EMBL" id="RKQ96515.1"/>
    </source>
</evidence>
<sequence>MTRETDFEIFLAVVPGLEPTLCAELSEKGFAAPRPEPGGVTIQGGWPDVWRANLEIRGASRILARIDAFRVVHLSQLDKLAHRVDWKGLLRPDVPVRVEASCRRSKIYHAGAAAERVSKAIEAVCGAPVNDEAALCVRVRIEDNLCTLSVDTSGELLHRRGFKAEVNKAPMRETLAALFLREAGFDGVEPVLDPMCGSGTFVIEAAEMGAGLLPGRGRAFAFELLAGFDARAWRVMKAERSEQAATARSETRCFGSDRDAGAIRMSRTNAERAGVAAMTAFDITPVKELSCPAEAPGLVIANPPYGARIGNKKSLYAVYGALGDALRMRFSGWRAAIVTTDPALARATRLPFEPPGRPVDHGGLKIRLYTTGPLR</sequence>
<protein>
    <submittedName>
        <fullName evidence="5">Putative N6-adenine-specific DNA methylase</fullName>
    </submittedName>
</protein>
<reference evidence="5 6" key="1">
    <citation type="submission" date="2018-10" db="EMBL/GenBank/DDBJ databases">
        <title>Genomic Encyclopedia of Type Strains, Phase IV (KMG-IV): sequencing the most valuable type-strain genomes for metagenomic binning, comparative biology and taxonomic classification.</title>
        <authorList>
            <person name="Goeker M."/>
        </authorList>
    </citation>
    <scope>NUCLEOTIDE SEQUENCE [LARGE SCALE GENOMIC DNA]</scope>
    <source>
        <strain evidence="5 6">DSM 4734</strain>
    </source>
</reference>
<dbReference type="Pfam" id="PF22020">
    <property type="entry name" value="RlmL_1st"/>
    <property type="match status" value="1"/>
</dbReference>
<evidence type="ECO:0000259" key="4">
    <source>
        <dbReference type="Pfam" id="PF22020"/>
    </source>
</evidence>
<evidence type="ECO:0000256" key="2">
    <source>
        <dbReference type="ARBA" id="ARBA00022679"/>
    </source>
</evidence>
<dbReference type="CDD" id="cd11715">
    <property type="entry name" value="THUMP_AdoMetMT"/>
    <property type="match status" value="1"/>
</dbReference>
<comment type="caution">
    <text evidence="5">The sequence shown here is derived from an EMBL/GenBank/DDBJ whole genome shotgun (WGS) entry which is preliminary data.</text>
</comment>
<keyword evidence="2" id="KW-0808">Transferase</keyword>
<dbReference type="AlphaFoldDB" id="A0A495D3M1"/>
<dbReference type="Pfam" id="PF01170">
    <property type="entry name" value="UPF0020"/>
    <property type="match status" value="1"/>
</dbReference>
<name>A0A495D3M1_9PROT</name>
<dbReference type="PRINTS" id="PR00507">
    <property type="entry name" value="N12N6MTFRASE"/>
</dbReference>
<dbReference type="OrthoDB" id="9809404at2"/>
<proteinExistence type="predicted"/>
<dbReference type="SUPFAM" id="SSF53335">
    <property type="entry name" value="S-adenosyl-L-methionine-dependent methyltransferases"/>
    <property type="match status" value="1"/>
</dbReference>
<organism evidence="5 6">
    <name type="scientific">Maricaulis maris</name>
    <dbReference type="NCBI Taxonomy" id="74318"/>
    <lineage>
        <taxon>Bacteria</taxon>
        <taxon>Pseudomonadati</taxon>
        <taxon>Pseudomonadota</taxon>
        <taxon>Alphaproteobacteria</taxon>
        <taxon>Maricaulales</taxon>
        <taxon>Maricaulaceae</taxon>
        <taxon>Maricaulis</taxon>
    </lineage>
</organism>